<dbReference type="InterPro" id="IPR017039">
    <property type="entry name" value="Virul_fac_BrkB"/>
</dbReference>
<evidence type="ECO:0000256" key="5">
    <source>
        <dbReference type="ARBA" id="ARBA00023136"/>
    </source>
</evidence>
<gene>
    <name evidence="9" type="ORF">JD77_04154</name>
</gene>
<name>A0A562IDR6_MICOL</name>
<dbReference type="SUPFAM" id="SSF111331">
    <property type="entry name" value="NAD kinase/diacylglycerol kinase-like"/>
    <property type="match status" value="1"/>
</dbReference>
<dbReference type="Pfam" id="PF00781">
    <property type="entry name" value="DAGK_cat"/>
    <property type="match status" value="1"/>
</dbReference>
<feature type="region of interest" description="Disordered" evidence="6">
    <location>
        <begin position="375"/>
        <end position="403"/>
    </location>
</feature>
<dbReference type="InterPro" id="IPR045540">
    <property type="entry name" value="YegS/DAGK_C"/>
</dbReference>
<organism evidence="9 10">
    <name type="scientific">Micromonospora olivasterospora</name>
    <dbReference type="NCBI Taxonomy" id="1880"/>
    <lineage>
        <taxon>Bacteria</taxon>
        <taxon>Bacillati</taxon>
        <taxon>Actinomycetota</taxon>
        <taxon>Actinomycetes</taxon>
        <taxon>Micromonosporales</taxon>
        <taxon>Micromonosporaceae</taxon>
        <taxon>Micromonospora</taxon>
    </lineage>
</organism>
<reference evidence="9 10" key="1">
    <citation type="submission" date="2019-07" db="EMBL/GenBank/DDBJ databases">
        <title>R&amp;d 2014.</title>
        <authorList>
            <person name="Klenk H.-P."/>
        </authorList>
    </citation>
    <scope>NUCLEOTIDE SEQUENCE [LARGE SCALE GENOMIC DNA]</scope>
    <source>
        <strain evidence="9 10">DSM 43868</strain>
    </source>
</reference>
<evidence type="ECO:0000256" key="7">
    <source>
        <dbReference type="SAM" id="Phobius"/>
    </source>
</evidence>
<feature type="transmembrane region" description="Helical" evidence="7">
    <location>
        <begin position="559"/>
        <end position="586"/>
    </location>
</feature>
<dbReference type="PROSITE" id="PS50146">
    <property type="entry name" value="DAGK"/>
    <property type="match status" value="1"/>
</dbReference>
<dbReference type="GO" id="GO:0016301">
    <property type="term" value="F:kinase activity"/>
    <property type="evidence" value="ECO:0007669"/>
    <property type="project" value="InterPro"/>
</dbReference>
<dbReference type="Pfam" id="PF19279">
    <property type="entry name" value="YegS_C"/>
    <property type="match status" value="1"/>
</dbReference>
<dbReference type="PANTHER" id="PTHR30213">
    <property type="entry name" value="INNER MEMBRANE PROTEIN YHJD"/>
    <property type="match status" value="1"/>
</dbReference>
<evidence type="ECO:0000313" key="9">
    <source>
        <dbReference type="EMBL" id="TWH69147.1"/>
    </source>
</evidence>
<keyword evidence="5 7" id="KW-0472">Membrane</keyword>
<feature type="transmembrane region" description="Helical" evidence="7">
    <location>
        <begin position="672"/>
        <end position="696"/>
    </location>
</feature>
<dbReference type="PANTHER" id="PTHR30213:SF0">
    <property type="entry name" value="UPF0761 MEMBRANE PROTEIN YIHY"/>
    <property type="match status" value="1"/>
</dbReference>
<evidence type="ECO:0000259" key="8">
    <source>
        <dbReference type="PROSITE" id="PS50146"/>
    </source>
</evidence>
<dbReference type="Pfam" id="PF03631">
    <property type="entry name" value="Virul_fac_BrkB"/>
    <property type="match status" value="1"/>
</dbReference>
<comment type="subcellular location">
    <subcellularLocation>
        <location evidence="1">Cell membrane</location>
        <topology evidence="1">Multi-pass membrane protein</topology>
    </subcellularLocation>
</comment>
<comment type="caution">
    <text evidence="9">The sequence shown here is derived from an EMBL/GenBank/DDBJ whole genome shotgun (WGS) entry which is preliminary data.</text>
</comment>
<protein>
    <submittedName>
        <fullName evidence="9">YihY family inner membrane protein</fullName>
    </submittedName>
</protein>
<evidence type="ECO:0000256" key="2">
    <source>
        <dbReference type="ARBA" id="ARBA00022475"/>
    </source>
</evidence>
<evidence type="ECO:0000256" key="4">
    <source>
        <dbReference type="ARBA" id="ARBA00022989"/>
    </source>
</evidence>
<dbReference type="InterPro" id="IPR017438">
    <property type="entry name" value="ATP-NAD_kinase_N"/>
</dbReference>
<sequence length="726" mass="77793">MREGPSTFAAAAGRPATLPGGGRAAGDPARRRPGGRPPCPAAAAGKPDSGAHNLTRRRVAARSPVLHTGAVDGERDDKPAPGGGPRSAVVVNPVKVADLAGLRETVNAALAAAGWPEPLWFETTPEDPGRGQTRAAVEAGVEVVFACGGDGTVMSCVGGLVGTDVALAVLPQGTGNLLAANLGLSDDLAAGLEVAVERGRRQLDVGAVEDHHFTVMAGMGFDAQMLADTSEATKARIGWPAYVMGAARHLRDRPMRVVIRLDDRPPLRRRARSVLVANVGRLQGGVTLLTDAEPDDGWLDVAVLTPRTLRHWLAMAWALVRRRGSVPRMEVFRCRRVRITSNRPQPRELDGDLIEPGRQLRAEIRPRALWLCVPQPEEAPTSPSTPTPRGSGARNWSRRPAVSSTRMVPETRLMSDEELSADDAWHTLRRQGGWCLLRDAFVRFRYGDGFSHARALAFQLCLAVVPFMIAFTGLITDLGADEGGRVVADTVLALTPGQSEQVVQELLVDSERTEDAGELALTLGLLTGLVALTMTMAQIERGANRIYGVERDRPALWKYLRATVLALTAGVPALAGFLILVGGGAMGESVRRHYAWGPLAHGVWEVVRWPLSLGLTVLAVALLFRHAPRRRQPGLSWLLFGAGTATVLWWLASLLLAGYVRFSDGFGQTYGALTGMMALLLWANLTGVALFGGLAFAAQLEAMRVGVPEPAEPDLWQPEAERADTH</sequence>
<evidence type="ECO:0000256" key="3">
    <source>
        <dbReference type="ARBA" id="ARBA00022692"/>
    </source>
</evidence>
<feature type="domain" description="DAGKc" evidence="8">
    <location>
        <begin position="82"/>
        <end position="212"/>
    </location>
</feature>
<dbReference type="GO" id="GO:0005886">
    <property type="term" value="C:plasma membrane"/>
    <property type="evidence" value="ECO:0007669"/>
    <property type="project" value="UniProtKB-SubCell"/>
</dbReference>
<evidence type="ECO:0000256" key="1">
    <source>
        <dbReference type="ARBA" id="ARBA00004651"/>
    </source>
</evidence>
<dbReference type="AlphaFoldDB" id="A0A562IDR6"/>
<feature type="transmembrane region" description="Helical" evidence="7">
    <location>
        <begin position="606"/>
        <end position="624"/>
    </location>
</feature>
<keyword evidence="2" id="KW-1003">Cell membrane</keyword>
<dbReference type="NCBIfam" id="TIGR00765">
    <property type="entry name" value="yihY_not_rbn"/>
    <property type="match status" value="1"/>
</dbReference>
<evidence type="ECO:0000313" key="10">
    <source>
        <dbReference type="Proteomes" id="UP000319825"/>
    </source>
</evidence>
<feature type="transmembrane region" description="Helical" evidence="7">
    <location>
        <begin position="455"/>
        <end position="475"/>
    </location>
</feature>
<dbReference type="SMART" id="SM00046">
    <property type="entry name" value="DAGKc"/>
    <property type="match status" value="1"/>
</dbReference>
<keyword evidence="3 7" id="KW-0812">Transmembrane</keyword>
<dbReference type="Gene3D" id="3.40.50.10330">
    <property type="entry name" value="Probable inorganic polyphosphate/atp-NAD kinase, domain 1"/>
    <property type="match status" value="1"/>
</dbReference>
<dbReference type="InterPro" id="IPR001206">
    <property type="entry name" value="Diacylglycerol_kinase_cat_dom"/>
</dbReference>
<proteinExistence type="predicted"/>
<accession>A0A562IDR6</accession>
<feature type="transmembrane region" description="Helical" evidence="7">
    <location>
        <begin position="636"/>
        <end position="660"/>
    </location>
</feature>
<keyword evidence="10" id="KW-1185">Reference proteome</keyword>
<dbReference type="Gene3D" id="2.60.200.40">
    <property type="match status" value="1"/>
</dbReference>
<evidence type="ECO:0000256" key="6">
    <source>
        <dbReference type="SAM" id="MobiDB-lite"/>
    </source>
</evidence>
<feature type="region of interest" description="Disordered" evidence="6">
    <location>
        <begin position="1"/>
        <end position="88"/>
    </location>
</feature>
<dbReference type="InterPro" id="IPR016064">
    <property type="entry name" value="NAD/diacylglycerol_kinase_sf"/>
</dbReference>
<feature type="compositionally biased region" description="Low complexity" evidence="6">
    <location>
        <begin position="375"/>
        <end position="388"/>
    </location>
</feature>
<dbReference type="Proteomes" id="UP000319825">
    <property type="component" value="Unassembled WGS sequence"/>
</dbReference>
<dbReference type="EMBL" id="VLKE01000001">
    <property type="protein sequence ID" value="TWH69147.1"/>
    <property type="molecule type" value="Genomic_DNA"/>
</dbReference>
<keyword evidence="4 7" id="KW-1133">Transmembrane helix</keyword>